<accession>A0ABY7U9P6</accession>
<feature type="binding site" evidence="8">
    <location>
        <position position="57"/>
    </location>
    <ligand>
        <name>Mg(2+)</name>
        <dbReference type="ChEBI" id="CHEBI:18420"/>
    </ligand>
</feature>
<feature type="binding site" evidence="8">
    <location>
        <position position="6"/>
    </location>
    <ligand>
        <name>Mg(2+)</name>
        <dbReference type="ChEBI" id="CHEBI:18420"/>
    </ligand>
</feature>
<sequence>MTIGTDLVHVPGFAEQLARPGTRFAEVFSATERRVADAYPEGARRAEHLAGRWAVKEAFLKAWSQARYGAPPVLTGTEVVWRDIDTRPDAWGRIALHVSGVVRQAVDRSLGDGWGAEVSVSHDGDYALATCLLTFDAQ</sequence>
<evidence type="ECO:0000259" key="9">
    <source>
        <dbReference type="Pfam" id="PF01648"/>
    </source>
</evidence>
<dbReference type="InterPro" id="IPR037143">
    <property type="entry name" value="4-PPantetheinyl_Trfase_dom_sf"/>
</dbReference>
<dbReference type="Proteomes" id="UP001220064">
    <property type="component" value="Chromosome"/>
</dbReference>
<dbReference type="Pfam" id="PF01648">
    <property type="entry name" value="ACPS"/>
    <property type="match status" value="1"/>
</dbReference>
<gene>
    <name evidence="8 10" type="primary">acpS</name>
    <name evidence="10" type="ORF">CMASS_08305</name>
</gene>
<reference evidence="10 11" key="1">
    <citation type="submission" date="2020-10" db="EMBL/GenBank/DDBJ databases">
        <title>Complete genome sequence of Corynebacterium massiliense DSM 45435, type strain of Corynebacterium massiliense.</title>
        <authorList>
            <person name="Busche T."/>
            <person name="Kalinowski J."/>
            <person name="Ruckert C."/>
        </authorList>
    </citation>
    <scope>NUCLEOTIDE SEQUENCE [LARGE SCALE GENOMIC DNA]</scope>
    <source>
        <strain evidence="10 11">DSM 45435</strain>
    </source>
</reference>
<keyword evidence="7 8" id="KW-0275">Fatty acid biosynthesis</keyword>
<keyword evidence="6 8" id="KW-0443">Lipid metabolism</keyword>
<dbReference type="Gene3D" id="3.90.470.20">
    <property type="entry name" value="4'-phosphopantetheinyl transferase domain"/>
    <property type="match status" value="1"/>
</dbReference>
<evidence type="ECO:0000256" key="6">
    <source>
        <dbReference type="ARBA" id="ARBA00023098"/>
    </source>
</evidence>
<evidence type="ECO:0000256" key="2">
    <source>
        <dbReference type="ARBA" id="ARBA00022679"/>
    </source>
</evidence>
<dbReference type="NCBIfam" id="TIGR00556">
    <property type="entry name" value="pantethn_trn"/>
    <property type="match status" value="1"/>
</dbReference>
<keyword evidence="1 8" id="KW-0444">Lipid biosynthesis</keyword>
<protein>
    <recommendedName>
        <fullName evidence="8">Holo-[acyl-carrier-protein] synthase</fullName>
        <shortName evidence="8">Holo-ACP synthase</shortName>
        <ecNumber evidence="8">2.7.8.7</ecNumber>
    </recommendedName>
    <alternativeName>
        <fullName evidence="8">4'-phosphopantetheinyl transferase AcpS</fullName>
    </alternativeName>
</protein>
<keyword evidence="5 8" id="KW-0460">Magnesium</keyword>
<feature type="domain" description="4'-phosphopantetheinyl transferase" evidence="9">
    <location>
        <begin position="3"/>
        <end position="131"/>
    </location>
</feature>
<keyword evidence="4 8" id="KW-0276">Fatty acid metabolism</keyword>
<dbReference type="RefSeq" id="WP_022863745.1">
    <property type="nucleotide sequence ID" value="NZ_ATVG01000016.1"/>
</dbReference>
<dbReference type="InterPro" id="IPR004568">
    <property type="entry name" value="Ppantetheine-prot_Trfase_dom"/>
</dbReference>
<evidence type="ECO:0000256" key="8">
    <source>
        <dbReference type="HAMAP-Rule" id="MF_00101"/>
    </source>
</evidence>
<name>A0ABY7U9P6_9CORY</name>
<dbReference type="GO" id="GO:0008897">
    <property type="term" value="F:holo-[acyl-carrier-protein] synthase activity"/>
    <property type="evidence" value="ECO:0007669"/>
    <property type="project" value="UniProtKB-EC"/>
</dbReference>
<evidence type="ECO:0000256" key="1">
    <source>
        <dbReference type="ARBA" id="ARBA00022516"/>
    </source>
</evidence>
<comment type="subcellular location">
    <subcellularLocation>
        <location evidence="8">Cytoplasm</location>
    </subcellularLocation>
</comment>
<evidence type="ECO:0000256" key="7">
    <source>
        <dbReference type="ARBA" id="ARBA00023160"/>
    </source>
</evidence>
<dbReference type="HAMAP" id="MF_00101">
    <property type="entry name" value="AcpS"/>
    <property type="match status" value="1"/>
</dbReference>
<dbReference type="InterPro" id="IPR002582">
    <property type="entry name" value="ACPS"/>
</dbReference>
<evidence type="ECO:0000256" key="3">
    <source>
        <dbReference type="ARBA" id="ARBA00022723"/>
    </source>
</evidence>
<comment type="catalytic activity">
    <reaction evidence="8">
        <text>apo-[ACP] + CoA = holo-[ACP] + adenosine 3',5'-bisphosphate + H(+)</text>
        <dbReference type="Rhea" id="RHEA:12068"/>
        <dbReference type="Rhea" id="RHEA-COMP:9685"/>
        <dbReference type="Rhea" id="RHEA-COMP:9690"/>
        <dbReference type="ChEBI" id="CHEBI:15378"/>
        <dbReference type="ChEBI" id="CHEBI:29999"/>
        <dbReference type="ChEBI" id="CHEBI:57287"/>
        <dbReference type="ChEBI" id="CHEBI:58343"/>
        <dbReference type="ChEBI" id="CHEBI:64479"/>
        <dbReference type="EC" id="2.7.8.7"/>
    </reaction>
</comment>
<dbReference type="InterPro" id="IPR008278">
    <property type="entry name" value="4-PPantetheinyl_Trfase_dom"/>
</dbReference>
<keyword evidence="8" id="KW-0963">Cytoplasm</keyword>
<proteinExistence type="inferred from homology"/>
<evidence type="ECO:0000256" key="4">
    <source>
        <dbReference type="ARBA" id="ARBA00022832"/>
    </source>
</evidence>
<comment type="cofactor">
    <cofactor evidence="8">
        <name>Mg(2+)</name>
        <dbReference type="ChEBI" id="CHEBI:18420"/>
    </cofactor>
</comment>
<keyword evidence="3 8" id="KW-0479">Metal-binding</keyword>
<evidence type="ECO:0000313" key="11">
    <source>
        <dbReference type="Proteomes" id="UP001220064"/>
    </source>
</evidence>
<keyword evidence="11" id="KW-1185">Reference proteome</keyword>
<organism evidence="10 11">
    <name type="scientific">Corynebacterium massiliense DSM 45435</name>
    <dbReference type="NCBI Taxonomy" id="1121364"/>
    <lineage>
        <taxon>Bacteria</taxon>
        <taxon>Bacillati</taxon>
        <taxon>Actinomycetota</taxon>
        <taxon>Actinomycetes</taxon>
        <taxon>Mycobacteriales</taxon>
        <taxon>Corynebacteriaceae</taxon>
        <taxon>Corynebacterium</taxon>
    </lineage>
</organism>
<evidence type="ECO:0000313" key="10">
    <source>
        <dbReference type="EMBL" id="WCZ33086.1"/>
    </source>
</evidence>
<evidence type="ECO:0000256" key="5">
    <source>
        <dbReference type="ARBA" id="ARBA00022842"/>
    </source>
</evidence>
<comment type="function">
    <text evidence="8">Transfers the 4'-phosphopantetheine moiety from coenzyme A to a Ser of acyl-carrier-protein.</text>
</comment>
<keyword evidence="2 8" id="KW-0808">Transferase</keyword>
<comment type="similarity">
    <text evidence="8">Belongs to the P-Pant transferase superfamily. AcpS family.</text>
</comment>
<dbReference type="NCBIfam" id="NF000831">
    <property type="entry name" value="PRK00070.3-1"/>
    <property type="match status" value="1"/>
</dbReference>
<dbReference type="EMBL" id="CP063189">
    <property type="protein sequence ID" value="WCZ33086.1"/>
    <property type="molecule type" value="Genomic_DNA"/>
</dbReference>
<dbReference type="EC" id="2.7.8.7" evidence="8"/>
<dbReference type="SUPFAM" id="SSF56214">
    <property type="entry name" value="4'-phosphopantetheinyl transferase"/>
    <property type="match status" value="1"/>
</dbReference>